<dbReference type="GO" id="GO:0005886">
    <property type="term" value="C:plasma membrane"/>
    <property type="evidence" value="ECO:0007669"/>
    <property type="project" value="TreeGrafter"/>
</dbReference>
<dbReference type="InterPro" id="IPR044880">
    <property type="entry name" value="NCX_ion-bd_dom_sf"/>
</dbReference>
<dbReference type="Gene3D" id="1.20.1420.30">
    <property type="entry name" value="NCX, central ion-binding region"/>
    <property type="match status" value="1"/>
</dbReference>
<dbReference type="PANTHER" id="PTHR10846:SF8">
    <property type="entry name" value="INNER MEMBRANE PROTEIN YRBG"/>
    <property type="match status" value="1"/>
</dbReference>
<keyword evidence="2 5" id="KW-0812">Transmembrane</keyword>
<comment type="caution">
    <text evidence="7">The sequence shown here is derived from an EMBL/GenBank/DDBJ whole genome shotgun (WGS) entry which is preliminary data.</text>
</comment>
<evidence type="ECO:0000256" key="2">
    <source>
        <dbReference type="ARBA" id="ARBA00022692"/>
    </source>
</evidence>
<evidence type="ECO:0000259" key="6">
    <source>
        <dbReference type="Pfam" id="PF01699"/>
    </source>
</evidence>
<reference evidence="7 8" key="1">
    <citation type="submission" date="2018-02" db="EMBL/GenBank/DDBJ databases">
        <title>Comparative genomes isolates from brazilian mangrove.</title>
        <authorList>
            <person name="Araujo J.E."/>
            <person name="Taketani R.G."/>
            <person name="Silva M.C.P."/>
            <person name="Loureco M.V."/>
            <person name="Andreote F.D."/>
        </authorList>
    </citation>
    <scope>NUCLEOTIDE SEQUENCE [LARGE SCALE GENOMIC DNA]</scope>
    <source>
        <strain evidence="7 8">NAP PRIS-MGV</strain>
    </source>
</reference>
<gene>
    <name evidence="7" type="ORF">C5Y98_06525</name>
</gene>
<feature type="transmembrane region" description="Helical" evidence="5">
    <location>
        <begin position="332"/>
        <end position="355"/>
    </location>
</feature>
<dbReference type="InterPro" id="IPR004837">
    <property type="entry name" value="NaCa_Exmemb"/>
</dbReference>
<evidence type="ECO:0000313" key="7">
    <source>
        <dbReference type="EMBL" id="PQO39969.1"/>
    </source>
</evidence>
<evidence type="ECO:0000256" key="1">
    <source>
        <dbReference type="ARBA" id="ARBA00004141"/>
    </source>
</evidence>
<keyword evidence="3 5" id="KW-1133">Transmembrane helix</keyword>
<evidence type="ECO:0000256" key="4">
    <source>
        <dbReference type="ARBA" id="ARBA00023136"/>
    </source>
</evidence>
<dbReference type="OrthoDB" id="9794225at2"/>
<dbReference type="InterPro" id="IPR004481">
    <property type="entry name" value="K/Na/Ca-exchanger"/>
</dbReference>
<feature type="transmembrane region" description="Helical" evidence="5">
    <location>
        <begin position="240"/>
        <end position="259"/>
    </location>
</feature>
<feature type="transmembrane region" description="Helical" evidence="5">
    <location>
        <begin position="68"/>
        <end position="96"/>
    </location>
</feature>
<feature type="transmembrane region" description="Helical" evidence="5">
    <location>
        <begin position="173"/>
        <end position="195"/>
    </location>
</feature>
<keyword evidence="4 5" id="KW-0472">Membrane</keyword>
<name>A0A2S8G6A1_9BACT</name>
<dbReference type="AlphaFoldDB" id="A0A2S8G6A1"/>
<feature type="transmembrane region" description="Helical" evidence="5">
    <location>
        <begin position="126"/>
        <end position="145"/>
    </location>
</feature>
<evidence type="ECO:0000313" key="8">
    <source>
        <dbReference type="Proteomes" id="UP000239388"/>
    </source>
</evidence>
<protein>
    <submittedName>
        <fullName evidence="7">Sodium:calcium antiporter</fullName>
    </submittedName>
</protein>
<feature type="transmembrane region" description="Helical" evidence="5">
    <location>
        <begin position="103"/>
        <end position="120"/>
    </location>
</feature>
<dbReference type="Pfam" id="PF01699">
    <property type="entry name" value="Na_Ca_ex"/>
    <property type="match status" value="2"/>
</dbReference>
<organism evidence="7 8">
    <name type="scientific">Blastopirellula marina</name>
    <dbReference type="NCBI Taxonomy" id="124"/>
    <lineage>
        <taxon>Bacteria</taxon>
        <taxon>Pseudomonadati</taxon>
        <taxon>Planctomycetota</taxon>
        <taxon>Planctomycetia</taxon>
        <taxon>Pirellulales</taxon>
        <taxon>Pirellulaceae</taxon>
        <taxon>Blastopirellula</taxon>
    </lineage>
</organism>
<proteinExistence type="predicted"/>
<feature type="transmembrane region" description="Helical" evidence="5">
    <location>
        <begin position="304"/>
        <end position="320"/>
    </location>
</feature>
<accession>A0A2S8G6A1</accession>
<feature type="transmembrane region" description="Helical" evidence="5">
    <location>
        <begin position="279"/>
        <end position="297"/>
    </location>
</feature>
<feature type="transmembrane region" description="Helical" evidence="5">
    <location>
        <begin position="30"/>
        <end position="48"/>
    </location>
</feature>
<dbReference type="PANTHER" id="PTHR10846">
    <property type="entry name" value="SODIUM/POTASSIUM/CALCIUM EXCHANGER"/>
    <property type="match status" value="1"/>
</dbReference>
<evidence type="ECO:0000256" key="3">
    <source>
        <dbReference type="ARBA" id="ARBA00022989"/>
    </source>
</evidence>
<sequence length="368" mass="38680">MLMSILWMILGMVGLVFGGEVLVRGAAKLAALAGISPLVVGLTVVAFGTSAPELAVSLSASLKGNTDIGIGNIVGSNIFNVLAVLGMSALVAPLVVSSQLVRLDVPLMVGLSFLMLLMGLDGEISQIDGGILFGILVVYIGWLIYQSRKEHKAVQEQFAEEYGVKEKMSPVGVLWQLALVAIGVAALTISSQWLVFGASEIATYFGMSELLIGLTIVAVGTSLPEAAASVMASLRGERDIAVGNIVGSNIFNICCVLGLSALAPPSGIPVSAEALRFDIPVMIAVAVACLPIFFTGYSIARWEGLLFVFYYVAYTTYLVLEAVDSSWSDPLAVMMVGFVIPLTVITLAVTTFRALRAPKQPAETKSAE</sequence>
<evidence type="ECO:0000256" key="5">
    <source>
        <dbReference type="SAM" id="Phobius"/>
    </source>
</evidence>
<dbReference type="Proteomes" id="UP000239388">
    <property type="component" value="Unassembled WGS sequence"/>
</dbReference>
<feature type="domain" description="Sodium/calcium exchanger membrane region" evidence="6">
    <location>
        <begin position="176"/>
        <end position="319"/>
    </location>
</feature>
<feature type="domain" description="Sodium/calcium exchanger membrane region" evidence="6">
    <location>
        <begin position="4"/>
        <end position="144"/>
    </location>
</feature>
<comment type="subcellular location">
    <subcellularLocation>
        <location evidence="1">Membrane</location>
        <topology evidence="1">Multi-pass membrane protein</topology>
    </subcellularLocation>
</comment>
<dbReference type="RefSeq" id="WP_105352658.1">
    <property type="nucleotide sequence ID" value="NZ_PUIB01000010.1"/>
</dbReference>
<dbReference type="EMBL" id="PUIB01000010">
    <property type="protein sequence ID" value="PQO39969.1"/>
    <property type="molecule type" value="Genomic_DNA"/>
</dbReference>
<dbReference type="GO" id="GO:0008273">
    <property type="term" value="F:calcium, potassium:sodium antiporter activity"/>
    <property type="evidence" value="ECO:0007669"/>
    <property type="project" value="TreeGrafter"/>
</dbReference>
<dbReference type="NCBIfam" id="TIGR00367">
    <property type="entry name" value="calcium/sodium antiporter"/>
    <property type="match status" value="1"/>
</dbReference>
<dbReference type="GO" id="GO:0006874">
    <property type="term" value="P:intracellular calcium ion homeostasis"/>
    <property type="evidence" value="ECO:0007669"/>
    <property type="project" value="TreeGrafter"/>
</dbReference>
<feature type="transmembrane region" description="Helical" evidence="5">
    <location>
        <begin position="6"/>
        <end position="23"/>
    </location>
</feature>
<dbReference type="GO" id="GO:0005262">
    <property type="term" value="F:calcium channel activity"/>
    <property type="evidence" value="ECO:0007669"/>
    <property type="project" value="TreeGrafter"/>
</dbReference>